<dbReference type="PANTHER" id="PTHR44942:SF4">
    <property type="entry name" value="METHYLTRANSFERASE TYPE 11 DOMAIN-CONTAINING PROTEIN"/>
    <property type="match status" value="1"/>
</dbReference>
<sequence length="251" mass="29415">MRSYFNTASDMYSKARPTYPAELYFWLSKQAPGHSLVWDSACGTGQASVDLAAYFECVEASDISESQVAEATPNRKINYHVCPSEITPFKDNSFDVVCVAHALHWFDLDSFWVELERVMKPGGLFACWGYNWIRLGEHEDDVMDRYILKKLQPYWKSESKSLWREYKDIRFPLTMMDVPKFELTQNWSMYRVFEYIRSWSATTLLIESDGDQFIEDAWNEMLKLWGDPLQKKTIKLPFFVKAGRFEAEFSS</sequence>
<dbReference type="SUPFAM" id="SSF53335">
    <property type="entry name" value="S-adenosyl-L-methionine-dependent methyltransferases"/>
    <property type="match status" value="1"/>
</dbReference>
<protein>
    <submittedName>
        <fullName evidence="5">Class I SAM-dependent methyltransferase</fullName>
    </submittedName>
</protein>
<keyword evidence="6" id="KW-1185">Reference proteome</keyword>
<accession>A0ABT4JWV2</accession>
<dbReference type="InterPro" id="IPR051052">
    <property type="entry name" value="Diverse_substrate_MTase"/>
</dbReference>
<evidence type="ECO:0000256" key="3">
    <source>
        <dbReference type="ARBA" id="ARBA00022679"/>
    </source>
</evidence>
<dbReference type="InterPro" id="IPR029063">
    <property type="entry name" value="SAM-dependent_MTases_sf"/>
</dbReference>
<organism evidence="5 6">
    <name type="scientific">Marinomonas phaeophyticola</name>
    <dbReference type="NCBI Taxonomy" id="3004091"/>
    <lineage>
        <taxon>Bacteria</taxon>
        <taxon>Pseudomonadati</taxon>
        <taxon>Pseudomonadota</taxon>
        <taxon>Gammaproteobacteria</taxon>
        <taxon>Oceanospirillales</taxon>
        <taxon>Oceanospirillaceae</taxon>
        <taxon>Marinomonas</taxon>
    </lineage>
</organism>
<comment type="similarity">
    <text evidence="1">Belongs to the methyltransferase superfamily.</text>
</comment>
<comment type="caution">
    <text evidence="5">The sequence shown here is derived from an EMBL/GenBank/DDBJ whole genome shotgun (WGS) entry which is preliminary data.</text>
</comment>
<name>A0ABT4JWV2_9GAMM</name>
<dbReference type="Gene3D" id="3.40.50.150">
    <property type="entry name" value="Vaccinia Virus protein VP39"/>
    <property type="match status" value="1"/>
</dbReference>
<dbReference type="EMBL" id="JAPUBN010000019">
    <property type="protein sequence ID" value="MCZ2722842.1"/>
    <property type="molecule type" value="Genomic_DNA"/>
</dbReference>
<dbReference type="InterPro" id="IPR013216">
    <property type="entry name" value="Methyltransf_11"/>
</dbReference>
<reference evidence="5" key="1">
    <citation type="submission" date="2022-12" db="EMBL/GenBank/DDBJ databases">
        <title>Marinomonas 15G1-11 sp. nov, isolated from marine algae.</title>
        <authorList>
            <person name="Butt M."/>
            <person name="Choi D.G."/>
            <person name="Kim J.M."/>
            <person name="Lee J.K."/>
            <person name="Baek J.H."/>
            <person name="Jeon C.O."/>
        </authorList>
    </citation>
    <scope>NUCLEOTIDE SEQUENCE</scope>
    <source>
        <strain evidence="5">15G1-11</strain>
    </source>
</reference>
<dbReference type="Pfam" id="PF08241">
    <property type="entry name" value="Methyltransf_11"/>
    <property type="match status" value="1"/>
</dbReference>
<dbReference type="GO" id="GO:0032259">
    <property type="term" value="P:methylation"/>
    <property type="evidence" value="ECO:0007669"/>
    <property type="project" value="UniProtKB-KW"/>
</dbReference>
<evidence type="ECO:0000256" key="2">
    <source>
        <dbReference type="ARBA" id="ARBA00022603"/>
    </source>
</evidence>
<keyword evidence="3" id="KW-0808">Transferase</keyword>
<gene>
    <name evidence="5" type="ORF">O1D97_14795</name>
</gene>
<feature type="domain" description="Methyltransferase type 11" evidence="4">
    <location>
        <begin position="39"/>
        <end position="127"/>
    </location>
</feature>
<evidence type="ECO:0000259" key="4">
    <source>
        <dbReference type="Pfam" id="PF08241"/>
    </source>
</evidence>
<dbReference type="PANTHER" id="PTHR44942">
    <property type="entry name" value="METHYLTRANSF_11 DOMAIN-CONTAINING PROTEIN"/>
    <property type="match status" value="1"/>
</dbReference>
<keyword evidence="2 5" id="KW-0489">Methyltransferase</keyword>
<dbReference type="GO" id="GO:0008168">
    <property type="term" value="F:methyltransferase activity"/>
    <property type="evidence" value="ECO:0007669"/>
    <property type="project" value="UniProtKB-KW"/>
</dbReference>
<dbReference type="RefSeq" id="WP_269126807.1">
    <property type="nucleotide sequence ID" value="NZ_JAPUBN010000019.1"/>
</dbReference>
<evidence type="ECO:0000313" key="6">
    <source>
        <dbReference type="Proteomes" id="UP001149719"/>
    </source>
</evidence>
<evidence type="ECO:0000313" key="5">
    <source>
        <dbReference type="EMBL" id="MCZ2722842.1"/>
    </source>
</evidence>
<dbReference type="CDD" id="cd02440">
    <property type="entry name" value="AdoMet_MTases"/>
    <property type="match status" value="1"/>
</dbReference>
<evidence type="ECO:0000256" key="1">
    <source>
        <dbReference type="ARBA" id="ARBA00008361"/>
    </source>
</evidence>
<dbReference type="Proteomes" id="UP001149719">
    <property type="component" value="Unassembled WGS sequence"/>
</dbReference>
<proteinExistence type="inferred from homology"/>